<feature type="compositionally biased region" description="Low complexity" evidence="1">
    <location>
        <begin position="374"/>
        <end position="389"/>
    </location>
</feature>
<dbReference type="SUPFAM" id="SSF56747">
    <property type="entry name" value="Prim-pol domain"/>
    <property type="match status" value="1"/>
</dbReference>
<organism evidence="3 4">
    <name type="scientific">Piscinibacter koreensis</name>
    <dbReference type="NCBI Taxonomy" id="2742824"/>
    <lineage>
        <taxon>Bacteria</taxon>
        <taxon>Pseudomonadati</taxon>
        <taxon>Pseudomonadota</taxon>
        <taxon>Betaproteobacteria</taxon>
        <taxon>Burkholderiales</taxon>
        <taxon>Sphaerotilaceae</taxon>
        <taxon>Piscinibacter</taxon>
    </lineage>
</organism>
<dbReference type="Pfam" id="PF21686">
    <property type="entry name" value="LigD_Prim-Pol"/>
    <property type="match status" value="1"/>
</dbReference>
<dbReference type="Proteomes" id="UP000529637">
    <property type="component" value="Unassembled WGS sequence"/>
</dbReference>
<dbReference type="InterPro" id="IPR052171">
    <property type="entry name" value="NHEJ_LigD"/>
</dbReference>
<name>A0A7Y6NM85_9BURK</name>
<comment type="caution">
    <text evidence="3">The sequence shown here is derived from an EMBL/GenBank/DDBJ whole genome shotgun (WGS) entry which is preliminary data.</text>
</comment>
<dbReference type="InterPro" id="IPR014145">
    <property type="entry name" value="LigD_pol_dom"/>
</dbReference>
<feature type="compositionally biased region" description="Low complexity" evidence="1">
    <location>
        <begin position="346"/>
        <end position="362"/>
    </location>
</feature>
<dbReference type="AlphaFoldDB" id="A0A7Y6NM85"/>
<evidence type="ECO:0000256" key="1">
    <source>
        <dbReference type="SAM" id="MobiDB-lite"/>
    </source>
</evidence>
<feature type="domain" description="DNA ligase D polymerase" evidence="2">
    <location>
        <begin position="33"/>
        <end position="283"/>
    </location>
</feature>
<evidence type="ECO:0000313" key="3">
    <source>
        <dbReference type="EMBL" id="NUZ05783.1"/>
    </source>
</evidence>
<evidence type="ECO:0000313" key="4">
    <source>
        <dbReference type="Proteomes" id="UP000529637"/>
    </source>
</evidence>
<sequence length="467" mass="50454">MPADDALTLDIDGRTVAVTHPDKLLIAEAQVRKIDLVNYMVAVAEGALRGAGGRPCVLVRHPDGIGGEFFFQKRAPANRPDWLEVASIRFPSGRSADEVVPRHASDLAWMANLACLELHPHPVRADDLEHPDELRVDLDPVPGVEWPQIREVARVVHAVLDEFGLVGWPKTSGSRGVHVLVRIERRWSFDQVRRAALALAREVERRAPSLATSAWWKEERHGVFIDYNQNAKDRTVASAYSVRPRSDARVSAPVSWAELDACDPADFTLWTMPKRVAAIGDPHADIDRLPAGSIEALLELSARHEAEGQGDAPWPPHYRKAAGEPRRAPPSTGKGSAGAKTREAPGAEGKSAAAGAGGASKTPGRKRASPPAPSRGAEGSAGAGSPPASGRRRPKVPLIEIARAEREDDAIAAAEAWKASHPDAAAHLAPADVLVDRMRGSSSLWYRVRINLERVPPELRPQVPRPG</sequence>
<feature type="region of interest" description="Disordered" evidence="1">
    <location>
        <begin position="304"/>
        <end position="398"/>
    </location>
</feature>
<dbReference type="RefSeq" id="WP_176068054.1">
    <property type="nucleotide sequence ID" value="NZ_JABWMJ010000003.1"/>
</dbReference>
<gene>
    <name evidence="3" type="ORF">HQN59_08405</name>
</gene>
<dbReference type="Gene3D" id="3.90.920.10">
    <property type="entry name" value="DNA primase, PRIM domain"/>
    <property type="match status" value="1"/>
</dbReference>
<proteinExistence type="predicted"/>
<dbReference type="CDD" id="cd04865">
    <property type="entry name" value="LigD_Pol_like_2"/>
    <property type="match status" value="1"/>
</dbReference>
<protein>
    <submittedName>
        <fullName evidence="3">DNA polymerase domain-containing protein</fullName>
    </submittedName>
</protein>
<dbReference type="EMBL" id="JABWMJ010000003">
    <property type="protein sequence ID" value="NUZ05783.1"/>
    <property type="molecule type" value="Genomic_DNA"/>
</dbReference>
<evidence type="ECO:0000259" key="2">
    <source>
        <dbReference type="Pfam" id="PF21686"/>
    </source>
</evidence>
<dbReference type="PANTHER" id="PTHR42705:SF3">
    <property type="entry name" value="ATP-DEPENDENT DNA LIGASE"/>
    <property type="match status" value="1"/>
</dbReference>
<keyword evidence="4" id="KW-1185">Reference proteome</keyword>
<accession>A0A7Y6NM85</accession>
<dbReference type="NCBIfam" id="TIGR02778">
    <property type="entry name" value="ligD_pol"/>
    <property type="match status" value="1"/>
</dbReference>
<reference evidence="3 4" key="1">
    <citation type="submission" date="2020-06" db="EMBL/GenBank/DDBJ databases">
        <title>Schlegella sp. ID0723 isolated from air conditioner.</title>
        <authorList>
            <person name="Kim D.Y."/>
            <person name="Kim D.-U."/>
        </authorList>
    </citation>
    <scope>NUCLEOTIDE SEQUENCE [LARGE SCALE GENOMIC DNA]</scope>
    <source>
        <strain evidence="3 4">ID0723</strain>
    </source>
</reference>
<dbReference type="PANTHER" id="PTHR42705">
    <property type="entry name" value="BIFUNCTIONAL NON-HOMOLOGOUS END JOINING PROTEIN LIGD"/>
    <property type="match status" value="1"/>
</dbReference>